<dbReference type="Proteomes" id="UP000808349">
    <property type="component" value="Unassembled WGS sequence"/>
</dbReference>
<dbReference type="EMBL" id="JADKFW010000011">
    <property type="protein sequence ID" value="MBK9718599.1"/>
    <property type="molecule type" value="Genomic_DNA"/>
</dbReference>
<evidence type="ECO:0000313" key="2">
    <source>
        <dbReference type="Proteomes" id="UP000808349"/>
    </source>
</evidence>
<gene>
    <name evidence="1" type="ORF">IPO85_14020</name>
</gene>
<comment type="caution">
    <text evidence="1">The sequence shown here is derived from an EMBL/GenBank/DDBJ whole genome shotgun (WGS) entry which is preliminary data.</text>
</comment>
<evidence type="ECO:0000313" key="1">
    <source>
        <dbReference type="EMBL" id="MBK9718599.1"/>
    </source>
</evidence>
<protein>
    <submittedName>
        <fullName evidence="1">Uncharacterized protein</fullName>
    </submittedName>
</protein>
<proteinExistence type="predicted"/>
<dbReference type="AlphaFoldDB" id="A0A9D7XE32"/>
<accession>A0A9D7XE32</accession>
<organism evidence="1 2">
    <name type="scientific">Candidatus Defluviibacterium haderslevense</name>
    <dbReference type="NCBI Taxonomy" id="2981993"/>
    <lineage>
        <taxon>Bacteria</taxon>
        <taxon>Pseudomonadati</taxon>
        <taxon>Bacteroidota</taxon>
        <taxon>Saprospiria</taxon>
        <taxon>Saprospirales</taxon>
        <taxon>Saprospiraceae</taxon>
        <taxon>Candidatus Defluviibacterium</taxon>
    </lineage>
</organism>
<name>A0A9D7XE32_9BACT</name>
<sequence length="61" mass="6781">MVKDYKLVFGVIVFVQNLLLVIHCNGPGQFGITANLISCKTYYLFVDGCSEDVCDFTITTI</sequence>
<reference evidence="1 2" key="1">
    <citation type="submission" date="2020-10" db="EMBL/GenBank/DDBJ databases">
        <title>Connecting structure to function with the recovery of over 1000 high-quality activated sludge metagenome-assembled genomes encoding full-length rRNA genes using long-read sequencing.</title>
        <authorList>
            <person name="Singleton C.M."/>
            <person name="Petriglieri F."/>
            <person name="Kristensen J.M."/>
            <person name="Kirkegaard R.H."/>
            <person name="Michaelsen T.Y."/>
            <person name="Andersen M.H."/>
            <person name="Karst S.M."/>
            <person name="Dueholm M.S."/>
            <person name="Nielsen P.H."/>
            <person name="Albertsen M."/>
        </authorList>
    </citation>
    <scope>NUCLEOTIDE SEQUENCE [LARGE SCALE GENOMIC DNA]</scope>
    <source>
        <strain evidence="1">Ribe_18-Q3-R11-54_BAT3C.373</strain>
    </source>
</reference>